<feature type="non-terminal residue" evidence="2">
    <location>
        <position position="1"/>
    </location>
</feature>
<evidence type="ECO:0000313" key="2">
    <source>
        <dbReference type="EMBL" id="CAF9943743.1"/>
    </source>
</evidence>
<protein>
    <submittedName>
        <fullName evidence="2">Uncharacterized protein</fullName>
    </submittedName>
</protein>
<proteinExistence type="predicted"/>
<reference evidence="2" key="1">
    <citation type="submission" date="2021-03" db="EMBL/GenBank/DDBJ databases">
        <authorList>
            <person name="Tagirdzhanova G."/>
        </authorList>
    </citation>
    <scope>NUCLEOTIDE SEQUENCE</scope>
</reference>
<gene>
    <name evidence="2" type="ORF">ALECFALPRED_001185</name>
</gene>
<evidence type="ECO:0000313" key="3">
    <source>
        <dbReference type="Proteomes" id="UP000664203"/>
    </source>
</evidence>
<feature type="compositionally biased region" description="Basic residues" evidence="1">
    <location>
        <begin position="80"/>
        <end position="96"/>
    </location>
</feature>
<comment type="caution">
    <text evidence="2">The sequence shown here is derived from an EMBL/GenBank/DDBJ whole genome shotgun (WGS) entry which is preliminary data.</text>
</comment>
<feature type="region of interest" description="Disordered" evidence="1">
    <location>
        <begin position="56"/>
        <end position="127"/>
    </location>
</feature>
<evidence type="ECO:0000256" key="1">
    <source>
        <dbReference type="SAM" id="MobiDB-lite"/>
    </source>
</evidence>
<feature type="compositionally biased region" description="Polar residues" evidence="1">
    <location>
        <begin position="9"/>
        <end position="24"/>
    </location>
</feature>
<accession>A0A8H3PKR1</accession>
<organism evidence="2 3">
    <name type="scientific">Alectoria fallacina</name>
    <dbReference type="NCBI Taxonomy" id="1903189"/>
    <lineage>
        <taxon>Eukaryota</taxon>
        <taxon>Fungi</taxon>
        <taxon>Dikarya</taxon>
        <taxon>Ascomycota</taxon>
        <taxon>Pezizomycotina</taxon>
        <taxon>Lecanoromycetes</taxon>
        <taxon>OSLEUM clade</taxon>
        <taxon>Lecanoromycetidae</taxon>
        <taxon>Lecanorales</taxon>
        <taxon>Lecanorineae</taxon>
        <taxon>Parmeliaceae</taxon>
        <taxon>Alectoria</taxon>
    </lineage>
</organism>
<keyword evidence="3" id="KW-1185">Reference proteome</keyword>
<dbReference type="Proteomes" id="UP000664203">
    <property type="component" value="Unassembled WGS sequence"/>
</dbReference>
<name>A0A8H3PKR1_9LECA</name>
<dbReference type="EMBL" id="CAJPDR010001229">
    <property type="protein sequence ID" value="CAF9943743.1"/>
    <property type="molecule type" value="Genomic_DNA"/>
</dbReference>
<feature type="compositionally biased region" description="Low complexity" evidence="1">
    <location>
        <begin position="56"/>
        <end position="79"/>
    </location>
</feature>
<feature type="compositionally biased region" description="Basic and acidic residues" evidence="1">
    <location>
        <begin position="104"/>
        <end position="118"/>
    </location>
</feature>
<dbReference type="AlphaFoldDB" id="A0A8H3PKR1"/>
<feature type="region of interest" description="Disordered" evidence="1">
    <location>
        <begin position="1"/>
        <end position="24"/>
    </location>
</feature>
<sequence>PVDIMPTRGASTQENITPAPASSSMDAKIDQLMDMMRGLTTRMDIIEARSRPITSTLSTASATSAPPAPQPQTIQSISQQKKKRNEKTRQQYKRRTLQQAFAEKTTEKTTKNTAEKESISSGSSKANSIKTTGLLSAIPGITSWFLQHHHYIMLVSPLAYIRFAEDMEVTGQG</sequence>